<accession>A0A1J4TSE2</accession>
<dbReference type="Proteomes" id="UP000183120">
    <property type="component" value="Unassembled WGS sequence"/>
</dbReference>
<comment type="caution">
    <text evidence="2">The sequence shown here is derived from an EMBL/GenBank/DDBJ whole genome shotgun (WGS) entry which is preliminary data.</text>
</comment>
<organism evidence="2 3">
    <name type="scientific">Candidatus Gottesmanbacteria bacterium CG1_02_37_22</name>
    <dbReference type="NCBI Taxonomy" id="1805209"/>
    <lineage>
        <taxon>Bacteria</taxon>
        <taxon>Candidatus Gottesmaniibacteriota</taxon>
    </lineage>
</organism>
<dbReference type="EMBL" id="MNUY01000025">
    <property type="protein sequence ID" value="OIO14794.1"/>
    <property type="molecule type" value="Genomic_DNA"/>
</dbReference>
<feature type="domain" description="Sporulation stage II protein D amidase enhancer LytB N-terminal" evidence="1">
    <location>
        <begin position="322"/>
        <end position="396"/>
    </location>
</feature>
<evidence type="ECO:0000259" key="1">
    <source>
        <dbReference type="Pfam" id="PF08486"/>
    </source>
</evidence>
<evidence type="ECO:0000313" key="3">
    <source>
        <dbReference type="Proteomes" id="UP000183120"/>
    </source>
</evidence>
<dbReference type="AlphaFoldDB" id="A0A1J4TSE2"/>
<name>A0A1J4TSE2_9BACT</name>
<dbReference type="STRING" id="1805209.AUJ73_01665"/>
<gene>
    <name evidence="2" type="ORF">AUJ73_01665</name>
</gene>
<dbReference type="Pfam" id="PF08486">
    <property type="entry name" value="SpoIID"/>
    <property type="match status" value="1"/>
</dbReference>
<evidence type="ECO:0000313" key="2">
    <source>
        <dbReference type="EMBL" id="OIO14794.1"/>
    </source>
</evidence>
<dbReference type="GO" id="GO:0030435">
    <property type="term" value="P:sporulation resulting in formation of a cellular spore"/>
    <property type="evidence" value="ECO:0007669"/>
    <property type="project" value="InterPro"/>
</dbReference>
<reference evidence="2 3" key="1">
    <citation type="journal article" date="2016" name="Environ. Microbiol.">
        <title>Genomic resolution of a cold subsurface aquifer community provides metabolic insights for novel microbes adapted to high CO concentrations.</title>
        <authorList>
            <person name="Probst A.J."/>
            <person name="Castelle C.J."/>
            <person name="Singh A."/>
            <person name="Brown C.T."/>
            <person name="Anantharaman K."/>
            <person name="Sharon I."/>
            <person name="Hug L.A."/>
            <person name="Burstein D."/>
            <person name="Emerson J.B."/>
            <person name="Thomas B.C."/>
            <person name="Banfield J.F."/>
        </authorList>
    </citation>
    <scope>NUCLEOTIDE SEQUENCE [LARGE SCALE GENOMIC DNA]</scope>
    <source>
        <strain evidence="2">CG1_02_37_22</strain>
    </source>
</reference>
<dbReference type="InterPro" id="IPR013693">
    <property type="entry name" value="SpoIID/LytB_N"/>
</dbReference>
<dbReference type="NCBIfam" id="TIGR02669">
    <property type="entry name" value="SpoIID_LytB"/>
    <property type="match status" value="1"/>
</dbReference>
<protein>
    <recommendedName>
        <fullName evidence="1">Sporulation stage II protein D amidase enhancer LytB N-terminal domain-containing protein</fullName>
    </recommendedName>
</protein>
<proteinExistence type="predicted"/>
<dbReference type="InterPro" id="IPR013486">
    <property type="entry name" value="SpoIID/LytB"/>
</dbReference>
<sequence length="588" mass="66182">MTHTRRFTKLNIPNVKYSVLILTGLFIFCSFLYLVLTPKVVRADELSDIEKKLSDLKHALSLSIAATTPLEKNLDKLKDNLESIRQKIGLIEKEVGKKEAQVKEGEELLILAEELLSQKVRQLYKNSSYMSNSAVYFFLTSDLPSAVRRFGYQKKVIQNDRDTIVKVVMYVKDLEEKKKALEGEKIRLAKIKKETDEQTAFLEKEIVGAKKYQVQISGEIAKLSARQQQILAEKLDSLHLPTSLGAGPLYCVDDRKLDPGFSPAFAFFTFGIPHRVGMNQYGAYGRAKNGQSYKDILNAYFNNISFEKKSNIKLKVQGHGEKNLEEYLLGIYEMPGDWPMEALKAQVVAARSYALAYTNNGANEICTTQSCQVYKPENKGGNWEKAVKETEGEVMVNSGQVITAWYASTAGGYTFSSGDVGWNQRSWTKRLRDTDGDVGFWSDLFSKAYDRDSPCFYAAQGYRNEYNKSAWLKSDEVADIVNVLLLAKRDSSVQQHLSQADKPNPDGVDTWDKEKVREELKNRGVTPYGRIDNISIDWDKGSGQTTSVNVSGDGGSNSFNGSEFKNFFNLRAPANIQIVGPLYNIEKK</sequence>
<dbReference type="Gene3D" id="6.10.250.3150">
    <property type="match status" value="1"/>
</dbReference>